<evidence type="ECO:0000313" key="5">
    <source>
        <dbReference type="EMBL" id="MFD2671044.1"/>
    </source>
</evidence>
<comment type="caution">
    <text evidence="5">The sequence shown here is derived from an EMBL/GenBank/DDBJ whole genome shotgun (WGS) entry which is preliminary data.</text>
</comment>
<feature type="domain" description="Gfo/Idh/MocA-like oxidoreductase C-terminal" evidence="4">
    <location>
        <begin position="141"/>
        <end position="353"/>
    </location>
</feature>
<accession>A0ABW5R8D6</accession>
<keyword evidence="2" id="KW-0560">Oxidoreductase</keyword>
<dbReference type="RefSeq" id="WP_379928474.1">
    <property type="nucleotide sequence ID" value="NZ_JBHUMM010000008.1"/>
</dbReference>
<dbReference type="NCBIfam" id="NF008607">
    <property type="entry name" value="PRK11579.1"/>
    <property type="match status" value="1"/>
</dbReference>
<dbReference type="InterPro" id="IPR004104">
    <property type="entry name" value="Gfo/Idh/MocA-like_OxRdtase_C"/>
</dbReference>
<keyword evidence="6" id="KW-1185">Reference proteome</keyword>
<dbReference type="SUPFAM" id="SSF51735">
    <property type="entry name" value="NAD(P)-binding Rossmann-fold domains"/>
    <property type="match status" value="1"/>
</dbReference>
<organism evidence="5 6">
    <name type="scientific">Marinicrinis sediminis</name>
    <dbReference type="NCBI Taxonomy" id="1652465"/>
    <lineage>
        <taxon>Bacteria</taxon>
        <taxon>Bacillati</taxon>
        <taxon>Bacillota</taxon>
        <taxon>Bacilli</taxon>
        <taxon>Bacillales</taxon>
        <taxon>Paenibacillaceae</taxon>
    </lineage>
</organism>
<proteinExistence type="inferred from homology"/>
<gene>
    <name evidence="5" type="ORF">ACFSUC_05445</name>
</gene>
<dbReference type="Proteomes" id="UP001597497">
    <property type="component" value="Unassembled WGS sequence"/>
</dbReference>
<dbReference type="InterPro" id="IPR051317">
    <property type="entry name" value="Gfo/Idh/MocA_oxidoreduct"/>
</dbReference>
<dbReference type="Pfam" id="PF02894">
    <property type="entry name" value="GFO_IDH_MocA_C"/>
    <property type="match status" value="1"/>
</dbReference>
<dbReference type="Gene3D" id="3.30.360.10">
    <property type="entry name" value="Dihydrodipicolinate Reductase, domain 2"/>
    <property type="match status" value="1"/>
</dbReference>
<name>A0ABW5R8D6_9BACL</name>
<dbReference type="InterPro" id="IPR036291">
    <property type="entry name" value="NAD(P)-bd_dom_sf"/>
</dbReference>
<dbReference type="EMBL" id="JBHUMM010000008">
    <property type="protein sequence ID" value="MFD2671044.1"/>
    <property type="molecule type" value="Genomic_DNA"/>
</dbReference>
<evidence type="ECO:0000256" key="1">
    <source>
        <dbReference type="ARBA" id="ARBA00010928"/>
    </source>
</evidence>
<sequence length="356" mass="39650">MGKQRVGVGLIGFGGAGQVFHAPIIEAVEGLDLVKIRTTNQAHIEQCQQRYPQAQIVADSEEIFTDPQIEVVVVSTPNGSHFELTERALRAGKHVVVEKPFTITSAEADALIELAQQQERLLTVHHNRRWDSDFRTVSSIVEAGMLGRLVEVEMHYDRFRNWLKEGAWREKEGAGTGILYDLGSHLIDQAQCLFGLPTAVTADLRMQRTGAKTVDQFEVVLHYDDLKVTCKSGMLVSQPGPHFTVLGERGSFVKYGMDEQEEALKGGRSPVGDAQWGQEPESLWGQVYMEQHGLVVRGQVESMPGDYRLFYQNVYEAVLGKAELAVTAVQARNTIRLIELAMQSDAEKRTVMVSNE</sequence>
<dbReference type="Pfam" id="PF01408">
    <property type="entry name" value="GFO_IDH_MocA"/>
    <property type="match status" value="1"/>
</dbReference>
<evidence type="ECO:0000256" key="2">
    <source>
        <dbReference type="ARBA" id="ARBA00023002"/>
    </source>
</evidence>
<evidence type="ECO:0000259" key="3">
    <source>
        <dbReference type="Pfam" id="PF01408"/>
    </source>
</evidence>
<feature type="domain" description="Gfo/Idh/MocA-like oxidoreductase N-terminal" evidence="3">
    <location>
        <begin position="7"/>
        <end position="126"/>
    </location>
</feature>
<evidence type="ECO:0000259" key="4">
    <source>
        <dbReference type="Pfam" id="PF02894"/>
    </source>
</evidence>
<reference evidence="6" key="1">
    <citation type="journal article" date="2019" name="Int. J. Syst. Evol. Microbiol.">
        <title>The Global Catalogue of Microorganisms (GCM) 10K type strain sequencing project: providing services to taxonomists for standard genome sequencing and annotation.</title>
        <authorList>
            <consortium name="The Broad Institute Genomics Platform"/>
            <consortium name="The Broad Institute Genome Sequencing Center for Infectious Disease"/>
            <person name="Wu L."/>
            <person name="Ma J."/>
        </authorList>
    </citation>
    <scope>NUCLEOTIDE SEQUENCE [LARGE SCALE GENOMIC DNA]</scope>
    <source>
        <strain evidence="6">KCTC 33676</strain>
    </source>
</reference>
<comment type="similarity">
    <text evidence="1">Belongs to the Gfo/Idh/MocA family.</text>
</comment>
<evidence type="ECO:0000313" key="6">
    <source>
        <dbReference type="Proteomes" id="UP001597497"/>
    </source>
</evidence>
<dbReference type="PANTHER" id="PTHR43708:SF5">
    <property type="entry name" value="CONSERVED EXPRESSED OXIDOREDUCTASE (EUROFUNG)-RELATED"/>
    <property type="match status" value="1"/>
</dbReference>
<dbReference type="InterPro" id="IPR000683">
    <property type="entry name" value="Gfo/Idh/MocA-like_OxRdtase_N"/>
</dbReference>
<dbReference type="PANTHER" id="PTHR43708">
    <property type="entry name" value="CONSERVED EXPRESSED OXIDOREDUCTASE (EUROFUNG)"/>
    <property type="match status" value="1"/>
</dbReference>
<dbReference type="Gene3D" id="3.40.50.720">
    <property type="entry name" value="NAD(P)-binding Rossmann-like Domain"/>
    <property type="match status" value="1"/>
</dbReference>
<protein>
    <submittedName>
        <fullName evidence="5">Oxidoreductase</fullName>
    </submittedName>
</protein>